<dbReference type="Pfam" id="PF03732">
    <property type="entry name" value="Retrotrans_gag"/>
    <property type="match status" value="1"/>
</dbReference>
<reference evidence="2 3" key="1">
    <citation type="journal article" date="2017" name="Nat. Commun.">
        <title>Genome assembly with in vitro proximity ligation data and whole-genome triplication in lettuce.</title>
        <authorList>
            <person name="Reyes-Chin-Wo S."/>
            <person name="Wang Z."/>
            <person name="Yang X."/>
            <person name="Kozik A."/>
            <person name="Arikit S."/>
            <person name="Song C."/>
            <person name="Xia L."/>
            <person name="Froenicke L."/>
            <person name="Lavelle D.O."/>
            <person name="Truco M.J."/>
            <person name="Xia R."/>
            <person name="Zhu S."/>
            <person name="Xu C."/>
            <person name="Xu H."/>
            <person name="Xu X."/>
            <person name="Cox K."/>
            <person name="Korf I."/>
            <person name="Meyers B.C."/>
            <person name="Michelmore R.W."/>
        </authorList>
    </citation>
    <scope>NUCLEOTIDE SEQUENCE [LARGE SCALE GENOMIC DNA]</scope>
    <source>
        <strain evidence="3">cv. Salinas</strain>
        <tissue evidence="2">Seedlings</tissue>
    </source>
</reference>
<sequence length="170" mass="19683">MDAFDAMIMGWLTIAMEKNIRNNVKYAGTILEMWSDLNERFRKESAPRVYELKQKIVATQQGGASISTYFTQLRSIWDEAQSIYPLHRCSCSKCECDVGKRILKHQENERLYEFLMGLDVEFTVIRTQILATKPVPSLGTWYHMVAEDEKKRDISNENINAQESAAFKAF</sequence>
<dbReference type="PANTHER" id="PTHR37610:SF98">
    <property type="entry name" value="TRANSCRIPTION FACTOR INTERACTOR AND REGULATOR CCHC(ZN) FAMILY"/>
    <property type="match status" value="1"/>
</dbReference>
<dbReference type="Proteomes" id="UP000235145">
    <property type="component" value="Unassembled WGS sequence"/>
</dbReference>
<evidence type="ECO:0000313" key="3">
    <source>
        <dbReference type="Proteomes" id="UP000235145"/>
    </source>
</evidence>
<organism evidence="2 3">
    <name type="scientific">Lactuca sativa</name>
    <name type="common">Garden lettuce</name>
    <dbReference type="NCBI Taxonomy" id="4236"/>
    <lineage>
        <taxon>Eukaryota</taxon>
        <taxon>Viridiplantae</taxon>
        <taxon>Streptophyta</taxon>
        <taxon>Embryophyta</taxon>
        <taxon>Tracheophyta</taxon>
        <taxon>Spermatophyta</taxon>
        <taxon>Magnoliopsida</taxon>
        <taxon>eudicotyledons</taxon>
        <taxon>Gunneridae</taxon>
        <taxon>Pentapetalae</taxon>
        <taxon>asterids</taxon>
        <taxon>campanulids</taxon>
        <taxon>Asterales</taxon>
        <taxon>Asteraceae</taxon>
        <taxon>Cichorioideae</taxon>
        <taxon>Cichorieae</taxon>
        <taxon>Lactucinae</taxon>
        <taxon>Lactuca</taxon>
    </lineage>
</organism>
<dbReference type="OrthoDB" id="5544992at2759"/>
<comment type="caution">
    <text evidence="2">The sequence shown here is derived from an EMBL/GenBank/DDBJ whole genome shotgun (WGS) entry which is preliminary data.</text>
</comment>
<evidence type="ECO:0000259" key="1">
    <source>
        <dbReference type="Pfam" id="PF03732"/>
    </source>
</evidence>
<dbReference type="AlphaFoldDB" id="A0A9R1VQC4"/>
<dbReference type="InterPro" id="IPR005162">
    <property type="entry name" value="Retrotrans_gag_dom"/>
</dbReference>
<name>A0A9R1VQC4_LACSA</name>
<keyword evidence="3" id="KW-1185">Reference proteome</keyword>
<gene>
    <name evidence="2" type="ORF">LSAT_V11C400185110</name>
</gene>
<feature type="domain" description="Retrotransposon gag" evidence="1">
    <location>
        <begin position="17"/>
        <end position="81"/>
    </location>
</feature>
<proteinExistence type="predicted"/>
<dbReference type="EMBL" id="NBSK02000004">
    <property type="protein sequence ID" value="KAJ0210571.1"/>
    <property type="molecule type" value="Genomic_DNA"/>
</dbReference>
<protein>
    <recommendedName>
        <fullName evidence="1">Retrotransposon gag domain-containing protein</fullName>
    </recommendedName>
</protein>
<dbReference type="PANTHER" id="PTHR37610">
    <property type="entry name" value="CCHC-TYPE DOMAIN-CONTAINING PROTEIN"/>
    <property type="match status" value="1"/>
</dbReference>
<accession>A0A9R1VQC4</accession>
<evidence type="ECO:0000313" key="2">
    <source>
        <dbReference type="EMBL" id="KAJ0210571.1"/>
    </source>
</evidence>